<dbReference type="InterPro" id="IPR027417">
    <property type="entry name" value="P-loop_NTPase"/>
</dbReference>
<dbReference type="GO" id="GO:0005524">
    <property type="term" value="F:ATP binding"/>
    <property type="evidence" value="ECO:0007669"/>
    <property type="project" value="UniProtKB-KW"/>
</dbReference>
<dbReference type="Pfam" id="PF05192">
    <property type="entry name" value="MutS_III"/>
    <property type="match status" value="1"/>
</dbReference>
<protein>
    <submittedName>
        <fullName evidence="8">DNA mismatch repair protein MutS</fullName>
    </submittedName>
</protein>
<keyword evidence="6" id="KW-0234">DNA repair</keyword>
<dbReference type="GO" id="GO:0005829">
    <property type="term" value="C:cytosol"/>
    <property type="evidence" value="ECO:0007669"/>
    <property type="project" value="TreeGrafter"/>
</dbReference>
<dbReference type="InterPro" id="IPR036187">
    <property type="entry name" value="DNA_mismatch_repair_MutS_sf"/>
</dbReference>
<dbReference type="SMART" id="SM00534">
    <property type="entry name" value="MUTSac"/>
    <property type="match status" value="1"/>
</dbReference>
<dbReference type="InterPro" id="IPR007696">
    <property type="entry name" value="DNA_mismatch_repair_MutS_core"/>
</dbReference>
<dbReference type="GO" id="GO:0140664">
    <property type="term" value="F:ATP-dependent DNA damage sensor activity"/>
    <property type="evidence" value="ECO:0007669"/>
    <property type="project" value="InterPro"/>
</dbReference>
<evidence type="ECO:0000259" key="7">
    <source>
        <dbReference type="PROSITE" id="PS00486"/>
    </source>
</evidence>
<organism evidence="8">
    <name type="scientific">hot springs metagenome</name>
    <dbReference type="NCBI Taxonomy" id="433727"/>
    <lineage>
        <taxon>unclassified sequences</taxon>
        <taxon>metagenomes</taxon>
        <taxon>ecological metagenomes</taxon>
    </lineage>
</organism>
<evidence type="ECO:0000256" key="1">
    <source>
        <dbReference type="ARBA" id="ARBA00006271"/>
    </source>
</evidence>
<dbReference type="CDD" id="cd03284">
    <property type="entry name" value="ABC_MutS1"/>
    <property type="match status" value="1"/>
</dbReference>
<dbReference type="FunFam" id="3.40.1170.10:FF:000001">
    <property type="entry name" value="DNA mismatch repair protein MutS"/>
    <property type="match status" value="1"/>
</dbReference>
<dbReference type="InterPro" id="IPR017261">
    <property type="entry name" value="DNA_mismatch_repair_MutS/MSH"/>
</dbReference>
<dbReference type="PROSITE" id="PS00486">
    <property type="entry name" value="DNA_MISMATCH_REPAIR_2"/>
    <property type="match status" value="1"/>
</dbReference>
<comment type="caution">
    <text evidence="8">The sequence shown here is derived from an EMBL/GenBank/DDBJ whole genome shotgun (WGS) entry which is preliminary data.</text>
</comment>
<dbReference type="InterPro" id="IPR007860">
    <property type="entry name" value="DNA_mmatch_repair_MutS_con_dom"/>
</dbReference>
<dbReference type="FunFam" id="1.10.1420.10:FF:000007">
    <property type="entry name" value="DNA mismatch repair protein MutS"/>
    <property type="match status" value="1"/>
</dbReference>
<dbReference type="SUPFAM" id="SSF52540">
    <property type="entry name" value="P-loop containing nucleoside triphosphate hydrolases"/>
    <property type="match status" value="1"/>
</dbReference>
<dbReference type="InterPro" id="IPR005748">
    <property type="entry name" value="DNA_mismatch_repair_MutS"/>
</dbReference>
<dbReference type="Pfam" id="PF05188">
    <property type="entry name" value="MutS_II"/>
    <property type="match status" value="1"/>
</dbReference>
<dbReference type="SUPFAM" id="SSF55271">
    <property type="entry name" value="DNA repair protein MutS, domain I"/>
    <property type="match status" value="1"/>
</dbReference>
<dbReference type="InterPro" id="IPR007861">
    <property type="entry name" value="DNA_mismatch_repair_MutS_clamp"/>
</dbReference>
<evidence type="ECO:0000256" key="2">
    <source>
        <dbReference type="ARBA" id="ARBA00022741"/>
    </source>
</evidence>
<dbReference type="FunFam" id="3.40.50.300:FF:000870">
    <property type="entry name" value="MutS protein homolog 4"/>
    <property type="match status" value="1"/>
</dbReference>
<gene>
    <name evidence="8" type="ORF">A45J_2017</name>
</gene>
<dbReference type="PANTHER" id="PTHR11361">
    <property type="entry name" value="DNA MISMATCH REPAIR PROTEIN MUTS FAMILY MEMBER"/>
    <property type="match status" value="1"/>
</dbReference>
<accession>A0A5J4L663</accession>
<dbReference type="Gene3D" id="3.40.50.300">
    <property type="entry name" value="P-loop containing nucleotide triphosphate hydrolases"/>
    <property type="match status" value="1"/>
</dbReference>
<dbReference type="SMART" id="SM00533">
    <property type="entry name" value="MUTSd"/>
    <property type="match status" value="1"/>
</dbReference>
<dbReference type="InterPro" id="IPR036678">
    <property type="entry name" value="MutS_con_dom_sf"/>
</dbReference>
<keyword evidence="4" id="KW-0067">ATP-binding</keyword>
<proteinExistence type="inferred from homology"/>
<keyword evidence="2" id="KW-0547">Nucleotide-binding</keyword>
<keyword evidence="3" id="KW-0227">DNA damage</keyword>
<dbReference type="PANTHER" id="PTHR11361:SF34">
    <property type="entry name" value="DNA MISMATCH REPAIR PROTEIN MSH1, MITOCHONDRIAL"/>
    <property type="match status" value="1"/>
</dbReference>
<dbReference type="SUPFAM" id="SSF48334">
    <property type="entry name" value="DNA repair protein MutS, domain III"/>
    <property type="match status" value="1"/>
</dbReference>
<dbReference type="Pfam" id="PF00488">
    <property type="entry name" value="MutS_V"/>
    <property type="match status" value="1"/>
</dbReference>
<dbReference type="Gene3D" id="3.40.1170.10">
    <property type="entry name" value="DNA repair protein MutS, domain I"/>
    <property type="match status" value="1"/>
</dbReference>
<evidence type="ECO:0000256" key="6">
    <source>
        <dbReference type="ARBA" id="ARBA00023204"/>
    </source>
</evidence>
<dbReference type="Pfam" id="PF05190">
    <property type="entry name" value="MutS_IV"/>
    <property type="match status" value="1"/>
</dbReference>
<feature type="domain" description="DNA mismatch repair proteins mutS family" evidence="7">
    <location>
        <begin position="695"/>
        <end position="711"/>
    </location>
</feature>
<dbReference type="Gene3D" id="1.10.1420.10">
    <property type="match status" value="2"/>
</dbReference>
<dbReference type="GO" id="GO:0030983">
    <property type="term" value="F:mismatched DNA binding"/>
    <property type="evidence" value="ECO:0007669"/>
    <property type="project" value="InterPro"/>
</dbReference>
<dbReference type="EMBL" id="BLAB01000001">
    <property type="protein sequence ID" value="GER94257.1"/>
    <property type="molecule type" value="Genomic_DNA"/>
</dbReference>
<dbReference type="SUPFAM" id="SSF53150">
    <property type="entry name" value="DNA repair protein MutS, domain II"/>
    <property type="match status" value="1"/>
</dbReference>
<evidence type="ECO:0000256" key="5">
    <source>
        <dbReference type="ARBA" id="ARBA00023125"/>
    </source>
</evidence>
<dbReference type="InterPro" id="IPR000432">
    <property type="entry name" value="DNA_mismatch_repair_MutS_C"/>
</dbReference>
<sequence length="859" mass="97461">MSELTPLMKQYFSIKEKYHDAIVLFRLGDFYEMFGEDARIASNILQIALTSRDKSKDDPMPMCGVPYFSVDGYITKLIKAGHKVAICEQIEDPKLAKGIVQRDVVKVITPGTHIPEQPKENAYIMSIFPHQDMIGITVADLSTGEFIVYETEKSVDDEIARHEPREILCPYSMKDNIYYQEILKGFYVSYYDDWYFDYTESYKTLLRYFRVSSLDGYGCSNMNAAISAAGALISYLEDSQKILTFKKISVLNQTSYMFLDSSTKRNLELLHNLKDGSLEGSLLWVLDETLTPMGGRFMRNAITMPLLSSDEIIKRQDAIHAIIEDYELMEDLRTTIRKIQDIERLTSRIISKSAGPRDLIALKGSIEHMPKIKKLLSSSKNEYIREIGNNISEFIDLKDMIDFSIVENPPVNPREGGIIRRGFNKEVDELRNISVSGKDFIARLETEERQRTGISSLKIGFNKVFGYYIEVTKPNLHLVPDDYIRKQTLANCERFITPELKEYETKVIGAEDRLRELEYEIYMNILEKMQKYTSQLLETSAQIAIMDFLLSLSTVAKRYDYVRPVISDSDVIEIVDGRHPVIERLLGIKGQGAGVRSLDEKFIPNSTRIDCKENRLLIITGPNMAGKSTYMRQTALIVLMAQIGSFVPANSAVVGIVDRIFTRIGASDYITKGQSTFMVEMIETANILNNATERSLILLDEVGRGTSTFDGISIAWAVAEYLANKIKARTMFATHYNELTDLALIIDGVRNYNVAVKEWGDEIIFLRKIEKGPADKSYGIQVARLAGLPDSVIENAKSVLEKLQKRESNTLIPRAAQMDLFFAGDPIVRELLNIDVENLTPQKALKKIMELRKKAEGIA</sequence>
<dbReference type="NCBIfam" id="TIGR01070">
    <property type="entry name" value="mutS1"/>
    <property type="match status" value="1"/>
</dbReference>
<dbReference type="InterPro" id="IPR007695">
    <property type="entry name" value="DNA_mismatch_repair_MutS-lik_N"/>
</dbReference>
<evidence type="ECO:0000313" key="8">
    <source>
        <dbReference type="EMBL" id="GER94257.1"/>
    </source>
</evidence>
<name>A0A5J4L663_9ZZZZ</name>
<evidence type="ECO:0000256" key="3">
    <source>
        <dbReference type="ARBA" id="ARBA00022763"/>
    </source>
</evidence>
<dbReference type="AlphaFoldDB" id="A0A5J4L663"/>
<dbReference type="NCBIfam" id="NF003810">
    <property type="entry name" value="PRK05399.1"/>
    <property type="match status" value="1"/>
</dbReference>
<dbReference type="InterPro" id="IPR016151">
    <property type="entry name" value="DNA_mismatch_repair_MutS_N"/>
</dbReference>
<reference evidence="8" key="1">
    <citation type="submission" date="2019-10" db="EMBL/GenBank/DDBJ databases">
        <title>Metagenomic sequencing of thiosulfate-disproportionating enrichment culture.</title>
        <authorList>
            <person name="Umezawa K."/>
            <person name="Kojima H."/>
            <person name="Fukui M."/>
        </authorList>
    </citation>
    <scope>NUCLEOTIDE SEQUENCE</scope>
    <source>
        <strain evidence="8">45J</strain>
    </source>
</reference>
<keyword evidence="5" id="KW-0238">DNA-binding</keyword>
<dbReference type="GO" id="GO:0006298">
    <property type="term" value="P:mismatch repair"/>
    <property type="evidence" value="ECO:0007669"/>
    <property type="project" value="InterPro"/>
</dbReference>
<dbReference type="PIRSF" id="PIRSF037677">
    <property type="entry name" value="DNA_mis_repair_Msh6"/>
    <property type="match status" value="1"/>
</dbReference>
<dbReference type="InterPro" id="IPR045076">
    <property type="entry name" value="MutS"/>
</dbReference>
<evidence type="ECO:0000256" key="4">
    <source>
        <dbReference type="ARBA" id="ARBA00022840"/>
    </source>
</evidence>
<dbReference type="HAMAP" id="MF_00096">
    <property type="entry name" value="MutS"/>
    <property type="match status" value="1"/>
</dbReference>
<comment type="similarity">
    <text evidence="1">Belongs to the DNA mismatch repair MutS family.</text>
</comment>
<dbReference type="Pfam" id="PF01624">
    <property type="entry name" value="MutS_I"/>
    <property type="match status" value="1"/>
</dbReference>
<dbReference type="Gene3D" id="3.30.420.110">
    <property type="entry name" value="MutS, connector domain"/>
    <property type="match status" value="1"/>
</dbReference>